<dbReference type="PROSITE" id="PS00636">
    <property type="entry name" value="DNAJ_1"/>
    <property type="match status" value="1"/>
</dbReference>
<evidence type="ECO:0000313" key="5">
    <source>
        <dbReference type="EMBL" id="HIQ91305.1"/>
    </source>
</evidence>
<dbReference type="Proteomes" id="UP000886786">
    <property type="component" value="Unassembled WGS sequence"/>
</dbReference>
<dbReference type="PANTHER" id="PTHR43096">
    <property type="entry name" value="DNAJ HOMOLOG 1, MITOCHONDRIAL-RELATED"/>
    <property type="match status" value="1"/>
</dbReference>
<sequence length="98" mass="11781">MRSEFKDYYLVLDVSKNATSDEINMAFRRLSRKYHPDISADEMAEEKYQEITEAYEVLSDDKKRREYDLNYDYLKSKKDSKEDYTSKNDSGKNYTDED</sequence>
<dbReference type="CDD" id="cd06257">
    <property type="entry name" value="DnaJ"/>
    <property type="match status" value="1"/>
</dbReference>
<dbReference type="Pfam" id="PF00226">
    <property type="entry name" value="DnaJ"/>
    <property type="match status" value="1"/>
</dbReference>
<dbReference type="EMBL" id="DVFV01000116">
    <property type="protein sequence ID" value="HIQ91305.1"/>
    <property type="molecule type" value="Genomic_DNA"/>
</dbReference>
<accession>A0A9D1CZL1</accession>
<dbReference type="InterPro" id="IPR018253">
    <property type="entry name" value="DnaJ_domain_CS"/>
</dbReference>
<gene>
    <name evidence="5" type="ORF">IAB27_06775</name>
</gene>
<dbReference type="InterPro" id="IPR001623">
    <property type="entry name" value="DnaJ_domain"/>
</dbReference>
<dbReference type="GO" id="GO:0005737">
    <property type="term" value="C:cytoplasm"/>
    <property type="evidence" value="ECO:0007669"/>
    <property type="project" value="TreeGrafter"/>
</dbReference>
<reference evidence="5" key="2">
    <citation type="journal article" date="2021" name="PeerJ">
        <title>Extensive microbial diversity within the chicken gut microbiome revealed by metagenomics and culture.</title>
        <authorList>
            <person name="Gilroy R."/>
            <person name="Ravi A."/>
            <person name="Getino M."/>
            <person name="Pursley I."/>
            <person name="Horton D.L."/>
            <person name="Alikhan N.F."/>
            <person name="Baker D."/>
            <person name="Gharbi K."/>
            <person name="Hall N."/>
            <person name="Watson M."/>
            <person name="Adriaenssens E.M."/>
            <person name="Foster-Nyarko E."/>
            <person name="Jarju S."/>
            <person name="Secka A."/>
            <person name="Antonio M."/>
            <person name="Oren A."/>
            <person name="Chaudhuri R.R."/>
            <person name="La Ragione R."/>
            <person name="Hildebrand F."/>
            <person name="Pallen M.J."/>
        </authorList>
    </citation>
    <scope>NUCLEOTIDE SEQUENCE</scope>
    <source>
        <strain evidence="5">CHK147-3167</strain>
    </source>
</reference>
<dbReference type="AlphaFoldDB" id="A0A9D1CZL1"/>
<feature type="region of interest" description="Disordered" evidence="3">
    <location>
        <begin position="78"/>
        <end position="98"/>
    </location>
</feature>
<dbReference type="GO" id="GO:0042026">
    <property type="term" value="P:protein refolding"/>
    <property type="evidence" value="ECO:0007669"/>
    <property type="project" value="TreeGrafter"/>
</dbReference>
<dbReference type="PROSITE" id="PS50076">
    <property type="entry name" value="DNAJ_2"/>
    <property type="match status" value="1"/>
</dbReference>
<dbReference type="Gene3D" id="1.10.287.110">
    <property type="entry name" value="DnaJ domain"/>
    <property type="match status" value="1"/>
</dbReference>
<name>A0A9D1CZL1_9FIRM</name>
<dbReference type="SUPFAM" id="SSF46565">
    <property type="entry name" value="Chaperone J-domain"/>
    <property type="match status" value="1"/>
</dbReference>
<feature type="compositionally biased region" description="Basic and acidic residues" evidence="3">
    <location>
        <begin position="78"/>
        <end position="90"/>
    </location>
</feature>
<dbReference type="GO" id="GO:0006260">
    <property type="term" value="P:DNA replication"/>
    <property type="evidence" value="ECO:0007669"/>
    <property type="project" value="UniProtKB-KW"/>
</dbReference>
<dbReference type="GO" id="GO:0051082">
    <property type="term" value="F:unfolded protein binding"/>
    <property type="evidence" value="ECO:0007669"/>
    <property type="project" value="TreeGrafter"/>
</dbReference>
<dbReference type="SMART" id="SM00271">
    <property type="entry name" value="DnaJ"/>
    <property type="match status" value="1"/>
</dbReference>
<feature type="non-terminal residue" evidence="5">
    <location>
        <position position="98"/>
    </location>
</feature>
<organism evidence="5 6">
    <name type="scientific">Candidatus Coprosoma intestinipullorum</name>
    <dbReference type="NCBI Taxonomy" id="2840752"/>
    <lineage>
        <taxon>Bacteria</taxon>
        <taxon>Bacillati</taxon>
        <taxon>Bacillota</taxon>
        <taxon>Bacillota incertae sedis</taxon>
        <taxon>Candidatus Coprosoma</taxon>
    </lineage>
</organism>
<evidence type="ECO:0000256" key="1">
    <source>
        <dbReference type="ARBA" id="ARBA00022705"/>
    </source>
</evidence>
<evidence type="ECO:0000313" key="6">
    <source>
        <dbReference type="Proteomes" id="UP000886786"/>
    </source>
</evidence>
<dbReference type="InterPro" id="IPR036869">
    <property type="entry name" value="J_dom_sf"/>
</dbReference>
<keyword evidence="1" id="KW-0235">DNA replication</keyword>
<evidence type="ECO:0000259" key="4">
    <source>
        <dbReference type="PROSITE" id="PS50076"/>
    </source>
</evidence>
<dbReference type="PRINTS" id="PR00625">
    <property type="entry name" value="JDOMAIN"/>
</dbReference>
<comment type="caution">
    <text evidence="5">The sequence shown here is derived from an EMBL/GenBank/DDBJ whole genome shotgun (WGS) entry which is preliminary data.</text>
</comment>
<evidence type="ECO:0000256" key="2">
    <source>
        <dbReference type="ARBA" id="ARBA00023186"/>
    </source>
</evidence>
<protein>
    <submittedName>
        <fullName evidence="5">DnaJ domain-containing protein</fullName>
    </submittedName>
</protein>
<evidence type="ECO:0000256" key="3">
    <source>
        <dbReference type="SAM" id="MobiDB-lite"/>
    </source>
</evidence>
<reference evidence="5" key="1">
    <citation type="submission" date="2020-10" db="EMBL/GenBank/DDBJ databases">
        <authorList>
            <person name="Gilroy R."/>
        </authorList>
    </citation>
    <scope>NUCLEOTIDE SEQUENCE</scope>
    <source>
        <strain evidence="5">CHK147-3167</strain>
    </source>
</reference>
<feature type="domain" description="J" evidence="4">
    <location>
        <begin position="7"/>
        <end position="71"/>
    </location>
</feature>
<proteinExistence type="predicted"/>
<keyword evidence="2" id="KW-0143">Chaperone</keyword>
<dbReference type="PANTHER" id="PTHR43096:SF52">
    <property type="entry name" value="DNAJ HOMOLOG 1, MITOCHONDRIAL-RELATED"/>
    <property type="match status" value="1"/>
</dbReference>